<gene>
    <name evidence="2" type="ORF">A2988_04115</name>
</gene>
<protein>
    <recommendedName>
        <fullName evidence="1">Sugar 3,4-ketoisomerase QdtA cupin domain-containing protein</fullName>
    </recommendedName>
</protein>
<organism evidence="2 3">
    <name type="scientific">Candidatus Azambacteria bacterium RIFCSPLOWO2_01_FULL_46_25</name>
    <dbReference type="NCBI Taxonomy" id="1797298"/>
    <lineage>
        <taxon>Bacteria</taxon>
        <taxon>Candidatus Azamiibacteriota</taxon>
    </lineage>
</organism>
<dbReference type="InterPro" id="IPR011051">
    <property type="entry name" value="RmlC_Cupin_sf"/>
</dbReference>
<evidence type="ECO:0000259" key="1">
    <source>
        <dbReference type="Pfam" id="PF05523"/>
    </source>
</evidence>
<dbReference type="Gene3D" id="2.60.120.10">
    <property type="entry name" value="Jelly Rolls"/>
    <property type="match status" value="1"/>
</dbReference>
<evidence type="ECO:0000313" key="2">
    <source>
        <dbReference type="EMBL" id="OGD34658.1"/>
    </source>
</evidence>
<feature type="domain" description="Sugar 3,4-ketoisomerase QdtA cupin" evidence="1">
    <location>
        <begin position="7"/>
        <end position="136"/>
    </location>
</feature>
<dbReference type="CDD" id="cd20292">
    <property type="entry name" value="cupin_QdtA-like"/>
    <property type="match status" value="1"/>
</dbReference>
<dbReference type="InterPro" id="IPR014710">
    <property type="entry name" value="RmlC-like_jellyroll"/>
</dbReference>
<dbReference type="AlphaFoldDB" id="A0A1F5BVQ8"/>
<dbReference type="InterPro" id="IPR008894">
    <property type="entry name" value="QdtA_cupin_dom"/>
</dbReference>
<reference evidence="2 3" key="1">
    <citation type="journal article" date="2016" name="Nat. Commun.">
        <title>Thousands of microbial genomes shed light on interconnected biogeochemical processes in an aquifer system.</title>
        <authorList>
            <person name="Anantharaman K."/>
            <person name="Brown C.T."/>
            <person name="Hug L.A."/>
            <person name="Sharon I."/>
            <person name="Castelle C.J."/>
            <person name="Probst A.J."/>
            <person name="Thomas B.C."/>
            <person name="Singh A."/>
            <person name="Wilkins M.J."/>
            <person name="Karaoz U."/>
            <person name="Brodie E.L."/>
            <person name="Williams K.H."/>
            <person name="Hubbard S.S."/>
            <person name="Banfield J.F."/>
        </authorList>
    </citation>
    <scope>NUCLEOTIDE SEQUENCE [LARGE SCALE GENOMIC DNA]</scope>
</reference>
<dbReference type="EMBL" id="MEYS01000001">
    <property type="protein sequence ID" value="OGD34658.1"/>
    <property type="molecule type" value="Genomic_DNA"/>
</dbReference>
<name>A0A1F5BVQ8_9BACT</name>
<dbReference type="SUPFAM" id="SSF51182">
    <property type="entry name" value="RmlC-like cupins"/>
    <property type="match status" value="1"/>
</dbReference>
<evidence type="ECO:0000313" key="3">
    <source>
        <dbReference type="Proteomes" id="UP000176650"/>
    </source>
</evidence>
<comment type="caution">
    <text evidence="2">The sequence shown here is derived from an EMBL/GenBank/DDBJ whole genome shotgun (WGS) entry which is preliminary data.</text>
</comment>
<accession>A0A1F5BVQ8</accession>
<sequence length="143" mass="16384">MTSPFYQLITFPSSDTKNGTLTMFQRGNSEGSKVPFDIKKVLVTRGMSGKDVRGGHTHHKTQQILICISGGCTVNLDNGKERAQIKLGKPTEGLLLYPYVWHTMQDFEDNTILLILADTEYDEKEYIRDYDEFMKNVTEKNLW</sequence>
<proteinExistence type="predicted"/>
<dbReference type="Proteomes" id="UP000176650">
    <property type="component" value="Unassembled WGS sequence"/>
</dbReference>
<dbReference type="STRING" id="1797298.A2988_04115"/>
<dbReference type="Pfam" id="PF05523">
    <property type="entry name" value="FdtA"/>
    <property type="match status" value="1"/>
</dbReference>